<keyword evidence="8" id="KW-0418">Kinase</keyword>
<evidence type="ECO:0000313" key="16">
    <source>
        <dbReference type="EMBL" id="KAB8299727.1"/>
    </source>
</evidence>
<keyword evidence="2" id="KW-0813">Transport</keyword>
<dbReference type="GO" id="GO:0005886">
    <property type="term" value="C:plasma membrane"/>
    <property type="evidence" value="ECO:0007669"/>
    <property type="project" value="UniProtKB-SubCell"/>
</dbReference>
<dbReference type="SUPFAM" id="SSF55604">
    <property type="entry name" value="Glucose permease domain IIB"/>
    <property type="match status" value="1"/>
</dbReference>
<protein>
    <submittedName>
        <fullName evidence="16">PTS mannose transporter subunit IIBCA</fullName>
    </submittedName>
</protein>
<feature type="transmembrane region" description="Helical" evidence="12">
    <location>
        <begin position="613"/>
        <end position="634"/>
    </location>
</feature>
<dbReference type="CDD" id="cd00212">
    <property type="entry name" value="PTS_IIB_glc"/>
    <property type="match status" value="1"/>
</dbReference>
<dbReference type="SUPFAM" id="SSF51261">
    <property type="entry name" value="Duplicated hybrid motif"/>
    <property type="match status" value="1"/>
</dbReference>
<dbReference type="FunFam" id="2.70.70.10:FF:000001">
    <property type="entry name" value="PTS system glucose-specific IIA component"/>
    <property type="match status" value="1"/>
</dbReference>
<sequence>MQTIGDGAGMGGNRQTRAVSVCAIGLARLGSWPLWAVPTARAARHRLWIPAEYQGLHVIDLDMLARNEVERYSVSDSFIAGLQVKQDARPETWRHGYMLSWLGSFLLLTPCEHEVEEQYKEGKTMAESTASQIIDAVGGPGNITSLTHCATRLRFELVDAGKVDQNRLDHMKGVLGAVPQSGNRYQVVIGGGVASMYDRIMQLPEMANIGGGEVNNDGSRKLSNAEVKAQERSKVKGKHAWVDNFFEFLSDTFRPIINVLLGASLIIAILNVLIACHVITNDTESPTLLLCKAAYEGVFYFLPIMIAYNGAKKLKVDGWVGATIMAALMTPQFMALSAPDKWSGIFGDKSGLAAAKGALHCVTNATLGTQSCTTKVFGLPLQLNDYSGSVFVPLFMVAVLALVYKALERVIPDSVQMVFVPFLSMVIMIPITAFLLGPLGVWVGNGLGVGLAWLNNNAPFIFAILIPMLYPFLVPLGLHWPLNALMLVNINTLGYDFIQGPMGVWNFACFGATAGVLVIAMREKNVDMRQTAFGALMAGLLGGVSEPSLYGIHLRYKLVYKRMLIGCFVGGVVIAILGWVFPSTLANGQVVHGVTTNAFAFTSLLTIPVFSQMWVYAIAIAVAFFLSMFLIITLDYRTPEQKAADHAVEAQQAMDETPAVAADAPAAQSDAAPAAPATATLTATTTVAAPVAGHVISLDDAGDPVFASRALGEGVGIEPVDSTVYAPVSGVLSTVAETGHAFGIKTDDGVEVLVHIGIDTVKMNGEGFAPVVAKGQRVTVGDKLVTVDFGKVKAAGFNTVTVMTVLNTAALGGVTPKTGVDVKPGDAVLEISR</sequence>
<evidence type="ECO:0000256" key="11">
    <source>
        <dbReference type="PROSITE-ProRule" id="PRU00421"/>
    </source>
</evidence>
<evidence type="ECO:0000256" key="12">
    <source>
        <dbReference type="SAM" id="Phobius"/>
    </source>
</evidence>
<evidence type="ECO:0000256" key="10">
    <source>
        <dbReference type="ARBA" id="ARBA00023136"/>
    </source>
</evidence>
<evidence type="ECO:0000256" key="1">
    <source>
        <dbReference type="ARBA" id="ARBA00004651"/>
    </source>
</evidence>
<dbReference type="InterPro" id="IPR018113">
    <property type="entry name" value="PTrfase_EIIB_Cys"/>
</dbReference>
<dbReference type="EMBL" id="WBSO01000003">
    <property type="protein sequence ID" value="KAB8299727.1"/>
    <property type="molecule type" value="Genomic_DNA"/>
</dbReference>
<feature type="transmembrane region" description="Helical" evidence="12">
    <location>
        <begin position="460"/>
        <end position="482"/>
    </location>
</feature>
<comment type="subcellular location">
    <subcellularLocation>
        <location evidence="1">Cell membrane</location>
        <topology evidence="1">Multi-pass membrane protein</topology>
    </subcellularLocation>
</comment>
<keyword evidence="3" id="KW-1003">Cell membrane</keyword>
<dbReference type="GO" id="GO:0016301">
    <property type="term" value="F:kinase activity"/>
    <property type="evidence" value="ECO:0007669"/>
    <property type="project" value="UniProtKB-KW"/>
</dbReference>
<dbReference type="InterPro" id="IPR001996">
    <property type="entry name" value="PTS_IIB_1"/>
</dbReference>
<feature type="active site" description="Phosphocysteine intermediate; for EIIB activity" evidence="11">
    <location>
        <position position="149"/>
    </location>
</feature>
<dbReference type="PROSITE" id="PS51093">
    <property type="entry name" value="PTS_EIIA_TYPE_1"/>
    <property type="match status" value="1"/>
</dbReference>
<dbReference type="InterPro" id="IPR036878">
    <property type="entry name" value="Glu_permease_IIB"/>
</dbReference>
<dbReference type="GO" id="GO:0009401">
    <property type="term" value="P:phosphoenolpyruvate-dependent sugar phosphotransferase system"/>
    <property type="evidence" value="ECO:0007669"/>
    <property type="project" value="UniProtKB-KW"/>
</dbReference>
<evidence type="ECO:0000259" key="14">
    <source>
        <dbReference type="PROSITE" id="PS51098"/>
    </source>
</evidence>
<dbReference type="InterPro" id="IPR013013">
    <property type="entry name" value="PTS_EIIC_1"/>
</dbReference>
<dbReference type="Proteomes" id="UP000440041">
    <property type="component" value="Unassembled WGS sequence"/>
</dbReference>
<accession>A0A6A2VVQ7</accession>
<gene>
    <name evidence="16" type="ORF">DSM100238_0761</name>
</gene>
<feature type="domain" description="PTS EIIC type-1" evidence="15">
    <location>
        <begin position="247"/>
        <end position="648"/>
    </location>
</feature>
<evidence type="ECO:0000259" key="13">
    <source>
        <dbReference type="PROSITE" id="PS51093"/>
    </source>
</evidence>
<comment type="caution">
    <text evidence="16">The sequence shown here is derived from an EMBL/GenBank/DDBJ whole genome shotgun (WGS) entry which is preliminary data.</text>
</comment>
<dbReference type="InterPro" id="IPR011055">
    <property type="entry name" value="Dup_hybrid_motif"/>
</dbReference>
<dbReference type="GO" id="GO:0008982">
    <property type="term" value="F:protein-N(PI)-phosphohistidine-sugar phosphotransferase activity"/>
    <property type="evidence" value="ECO:0007669"/>
    <property type="project" value="InterPro"/>
</dbReference>
<dbReference type="PROSITE" id="PS01035">
    <property type="entry name" value="PTS_EIIB_TYPE_1_CYS"/>
    <property type="match status" value="1"/>
</dbReference>
<dbReference type="Gene3D" id="3.30.1360.60">
    <property type="entry name" value="Glucose permease domain IIB"/>
    <property type="match status" value="1"/>
</dbReference>
<evidence type="ECO:0000256" key="7">
    <source>
        <dbReference type="ARBA" id="ARBA00022692"/>
    </source>
</evidence>
<feature type="transmembrane region" description="Helical" evidence="12">
    <location>
        <begin position="286"/>
        <end position="307"/>
    </location>
</feature>
<keyword evidence="17" id="KW-1185">Reference proteome</keyword>
<feature type="transmembrane region" description="Helical" evidence="12">
    <location>
        <begin position="319"/>
        <end position="338"/>
    </location>
</feature>
<dbReference type="PROSITE" id="PS51103">
    <property type="entry name" value="PTS_EIIC_TYPE_1"/>
    <property type="match status" value="1"/>
</dbReference>
<reference evidence="16 17" key="1">
    <citation type="submission" date="2019-09" db="EMBL/GenBank/DDBJ databases">
        <title>Characterization of the phylogenetic diversity of two novel species belonging to the genus Bifidobacterium: Bifidobacterium cebidarum sp. nov. and Bifidobacterium leontopitheci sp. nov.</title>
        <authorList>
            <person name="Lugli G.A."/>
            <person name="Duranti S."/>
            <person name="Milani C."/>
            <person name="Turroni F."/>
            <person name="Ventura M."/>
        </authorList>
    </citation>
    <scope>NUCLEOTIDE SEQUENCE [LARGE SCALE GENOMIC DNA]</scope>
    <source>
        <strain evidence="16 17">DSM 100238</strain>
    </source>
</reference>
<evidence type="ECO:0000256" key="2">
    <source>
        <dbReference type="ARBA" id="ARBA00022448"/>
    </source>
</evidence>
<feature type="transmembrane region" description="Helical" evidence="12">
    <location>
        <begin position="386"/>
        <end position="407"/>
    </location>
</feature>
<evidence type="ECO:0000256" key="5">
    <source>
        <dbReference type="ARBA" id="ARBA00022679"/>
    </source>
</evidence>
<proteinExistence type="predicted"/>
<feature type="transmembrane region" description="Helical" evidence="12">
    <location>
        <begin position="533"/>
        <end position="552"/>
    </location>
</feature>
<dbReference type="InterPro" id="IPR050558">
    <property type="entry name" value="PTS_Sugar-Specific_Components"/>
</dbReference>
<dbReference type="PANTHER" id="PTHR30175">
    <property type="entry name" value="PHOSPHOTRANSFERASE SYSTEM TRANSPORT PROTEIN"/>
    <property type="match status" value="1"/>
</dbReference>
<feature type="transmembrane region" description="Helical" evidence="12">
    <location>
        <begin position="564"/>
        <end position="581"/>
    </location>
</feature>
<keyword evidence="7 12" id="KW-0812">Transmembrane</keyword>
<keyword evidence="6" id="KW-0598">Phosphotransferase system</keyword>
<dbReference type="AlphaFoldDB" id="A0A6A2VVQ7"/>
<keyword evidence="4" id="KW-0762">Sugar transport</keyword>
<evidence type="ECO:0000256" key="8">
    <source>
        <dbReference type="ARBA" id="ARBA00022777"/>
    </source>
</evidence>
<dbReference type="PANTHER" id="PTHR30175:SF1">
    <property type="entry name" value="PTS SYSTEM ARBUTIN-, CELLOBIOSE-, AND SALICIN-SPECIFIC EIIBC COMPONENT-RELATED"/>
    <property type="match status" value="1"/>
</dbReference>
<keyword evidence="5" id="KW-0808">Transferase</keyword>
<feature type="domain" description="PTS EIIA type-1" evidence="13">
    <location>
        <begin position="703"/>
        <end position="807"/>
    </location>
</feature>
<evidence type="ECO:0000256" key="3">
    <source>
        <dbReference type="ARBA" id="ARBA00022475"/>
    </source>
</evidence>
<evidence type="ECO:0000256" key="4">
    <source>
        <dbReference type="ARBA" id="ARBA00022597"/>
    </source>
</evidence>
<name>A0A6A2VVQ7_9BIFI</name>
<dbReference type="Pfam" id="PF00367">
    <property type="entry name" value="PTS_EIIB"/>
    <property type="match status" value="1"/>
</dbReference>
<dbReference type="PROSITE" id="PS51098">
    <property type="entry name" value="PTS_EIIB_TYPE_1"/>
    <property type="match status" value="1"/>
</dbReference>
<evidence type="ECO:0000256" key="9">
    <source>
        <dbReference type="ARBA" id="ARBA00022989"/>
    </source>
</evidence>
<feature type="domain" description="PTS EIIB type-1" evidence="14">
    <location>
        <begin position="127"/>
        <end position="210"/>
    </location>
</feature>
<feature type="transmembrane region" description="Helical" evidence="12">
    <location>
        <begin position="419"/>
        <end position="440"/>
    </location>
</feature>
<dbReference type="NCBIfam" id="TIGR00830">
    <property type="entry name" value="PTBA"/>
    <property type="match status" value="1"/>
</dbReference>
<keyword evidence="10 12" id="KW-0472">Membrane</keyword>
<dbReference type="InterPro" id="IPR001127">
    <property type="entry name" value="PTS_EIIA_1_perm"/>
</dbReference>
<dbReference type="Pfam" id="PF00358">
    <property type="entry name" value="PTS_EIIA_1"/>
    <property type="match status" value="1"/>
</dbReference>
<feature type="transmembrane region" description="Helical" evidence="12">
    <location>
        <begin position="256"/>
        <end position="280"/>
    </location>
</feature>
<keyword evidence="9 12" id="KW-1133">Transmembrane helix</keyword>
<feature type="transmembrane region" description="Helical" evidence="12">
    <location>
        <begin position="503"/>
        <end position="521"/>
    </location>
</feature>
<evidence type="ECO:0000313" key="17">
    <source>
        <dbReference type="Proteomes" id="UP000440041"/>
    </source>
</evidence>
<dbReference type="Pfam" id="PF02378">
    <property type="entry name" value="PTS_EIIC"/>
    <property type="match status" value="1"/>
</dbReference>
<evidence type="ECO:0000259" key="15">
    <source>
        <dbReference type="PROSITE" id="PS51103"/>
    </source>
</evidence>
<dbReference type="PROSITE" id="PS00371">
    <property type="entry name" value="PTS_EIIA_TYPE_1_HIS"/>
    <property type="match status" value="1"/>
</dbReference>
<organism evidence="16 17">
    <name type="scientific">Bifidobacterium apri</name>
    <dbReference type="NCBI Taxonomy" id="1769423"/>
    <lineage>
        <taxon>Bacteria</taxon>
        <taxon>Bacillati</taxon>
        <taxon>Actinomycetota</taxon>
        <taxon>Actinomycetes</taxon>
        <taxon>Bifidobacteriales</taxon>
        <taxon>Bifidobacteriaceae</taxon>
        <taxon>Bifidobacterium</taxon>
    </lineage>
</organism>
<dbReference type="Gene3D" id="2.70.70.10">
    <property type="entry name" value="Glucose Permease (Domain IIA)"/>
    <property type="match status" value="1"/>
</dbReference>
<dbReference type="InterPro" id="IPR003352">
    <property type="entry name" value="PTS_EIIC"/>
</dbReference>
<evidence type="ECO:0000256" key="6">
    <source>
        <dbReference type="ARBA" id="ARBA00022683"/>
    </source>
</evidence>